<name>A0ABN7SJE4_OIKDI</name>
<dbReference type="EMBL" id="OU015569">
    <property type="protein sequence ID" value="CAG5097668.1"/>
    <property type="molecule type" value="Genomic_DNA"/>
</dbReference>
<evidence type="ECO:0000256" key="7">
    <source>
        <dbReference type="ARBA" id="ARBA00043925"/>
    </source>
</evidence>
<sequence length="260" mass="29875">MAQTKMITPQSSLLKYDSPILISKTTDINLDELLKPLPPKHDQRAKPVPLKNLQPWGRVDPIDQQKPEDILPKILPPVVFEKDGQKWLQKVSSTPATRLDVQRLAEQLDRKLELREARETGICPIRRELYKQAFDEIIRQVTINCAERGLLLLRVRDEINMTLQAYQTIYESSIGFGCRKALYAKKSEIETSNLVSSLQGELAQLEKESADLKAKIEAVQRKEEAEREALKKKQAEEVQFLKRNNQQLKQKLEGIVQAKK</sequence>
<feature type="coiled-coil region" evidence="8">
    <location>
        <begin position="195"/>
        <end position="258"/>
    </location>
</feature>
<dbReference type="Proteomes" id="UP001158576">
    <property type="component" value="Chromosome XSR"/>
</dbReference>
<evidence type="ECO:0000256" key="4">
    <source>
        <dbReference type="ARBA" id="ARBA00038114"/>
    </source>
</evidence>
<reference evidence="9 10" key="1">
    <citation type="submission" date="2021-04" db="EMBL/GenBank/DDBJ databases">
        <authorList>
            <person name="Bliznina A."/>
        </authorList>
    </citation>
    <scope>NUCLEOTIDE SEQUENCE [LARGE SCALE GENOMIC DNA]</scope>
</reference>
<organism evidence="9 10">
    <name type="scientific">Oikopleura dioica</name>
    <name type="common">Tunicate</name>
    <dbReference type="NCBI Taxonomy" id="34765"/>
    <lineage>
        <taxon>Eukaryota</taxon>
        <taxon>Metazoa</taxon>
        <taxon>Chordata</taxon>
        <taxon>Tunicata</taxon>
        <taxon>Appendicularia</taxon>
        <taxon>Copelata</taxon>
        <taxon>Oikopleuridae</taxon>
        <taxon>Oikopleura</taxon>
    </lineage>
</organism>
<evidence type="ECO:0000313" key="9">
    <source>
        <dbReference type="EMBL" id="CAG5097668.1"/>
    </source>
</evidence>
<evidence type="ECO:0000256" key="2">
    <source>
        <dbReference type="ARBA" id="ARBA00023054"/>
    </source>
</evidence>
<dbReference type="PANTHER" id="PTHR13183:SF0">
    <property type="entry name" value="AXONEMAL DYNEIN LIGHT INTERMEDIATE POLYPEPTIDE 1"/>
    <property type="match status" value="1"/>
</dbReference>
<evidence type="ECO:0000256" key="3">
    <source>
        <dbReference type="ARBA" id="ARBA00023175"/>
    </source>
</evidence>
<accession>A0ABN7SJE4</accession>
<gene>
    <name evidence="9" type="ORF">OKIOD_LOCUS6735</name>
</gene>
<comment type="similarity">
    <text evidence="4">Belongs to the inner dynein arm light chain family.</text>
</comment>
<evidence type="ECO:0000256" key="5">
    <source>
        <dbReference type="ARBA" id="ARBA00039799"/>
    </source>
</evidence>
<keyword evidence="2 8" id="KW-0175">Coiled coil</keyword>
<evidence type="ECO:0000313" key="10">
    <source>
        <dbReference type="Proteomes" id="UP001158576"/>
    </source>
</evidence>
<dbReference type="Pfam" id="PF10211">
    <property type="entry name" value="Ax_dynein_light"/>
    <property type="match status" value="1"/>
</dbReference>
<keyword evidence="10" id="KW-1185">Reference proteome</keyword>
<keyword evidence="1" id="KW-0243">Dynein</keyword>
<evidence type="ECO:0000256" key="8">
    <source>
        <dbReference type="SAM" id="Coils"/>
    </source>
</evidence>
<comment type="function">
    <text evidence="7">Involved in sperm flagellum assembly.</text>
</comment>
<proteinExistence type="inferred from homology"/>
<dbReference type="PANTHER" id="PTHR13183">
    <property type="entry name" value="AXONEMAL INNER ARM DYNEIN LIGHT CHAIN 28"/>
    <property type="match status" value="1"/>
</dbReference>
<dbReference type="InterPro" id="IPR019347">
    <property type="entry name" value="Axonemal_dynein_light_chain"/>
</dbReference>
<keyword evidence="3" id="KW-0505">Motor protein</keyword>
<evidence type="ECO:0000256" key="1">
    <source>
        <dbReference type="ARBA" id="ARBA00023017"/>
    </source>
</evidence>
<evidence type="ECO:0000256" key="6">
    <source>
        <dbReference type="ARBA" id="ARBA00042417"/>
    </source>
</evidence>
<protein>
    <recommendedName>
        <fullName evidence="5">Axonemal dynein light intermediate polypeptide 1</fullName>
    </recommendedName>
    <alternativeName>
        <fullName evidence="6">Inner dynein arm light chain, axonemal</fullName>
    </alternativeName>
</protein>